<protein>
    <submittedName>
        <fullName evidence="2">STAS domain-containing protein</fullName>
    </submittedName>
</protein>
<accession>A0ABU2N4S4</accession>
<keyword evidence="3" id="KW-1185">Reference proteome</keyword>
<dbReference type="CDD" id="cd07043">
    <property type="entry name" value="STAS_anti-anti-sigma_factors"/>
    <property type="match status" value="1"/>
</dbReference>
<dbReference type="SUPFAM" id="SSF52091">
    <property type="entry name" value="SpoIIaa-like"/>
    <property type="match status" value="1"/>
</dbReference>
<gene>
    <name evidence="2" type="ORF">RM445_05210</name>
</gene>
<dbReference type="RefSeq" id="WP_311554857.1">
    <property type="nucleotide sequence ID" value="NZ_JAVREJ010000002.1"/>
</dbReference>
<sequence>MVEVEVVQQPEGYVLVRLAGEIDMSHRAEVQKAFDHVLDAGRAAVLVDLCDLRFLGVAGIDRIDVAVAELREQGRSVRVVCADRGAVWRIVSLLGLDRQWAVHHDIRRAVASLTRDGNG</sequence>
<dbReference type="Proteomes" id="UP001183202">
    <property type="component" value="Unassembled WGS sequence"/>
</dbReference>
<feature type="domain" description="STAS" evidence="1">
    <location>
        <begin position="3"/>
        <end position="113"/>
    </location>
</feature>
<dbReference type="EMBL" id="JAVREJ010000002">
    <property type="protein sequence ID" value="MDT0348920.1"/>
    <property type="molecule type" value="Genomic_DNA"/>
</dbReference>
<organism evidence="2 3">
    <name type="scientific">Pseudonocardia charpentierae</name>
    <dbReference type="NCBI Taxonomy" id="3075545"/>
    <lineage>
        <taxon>Bacteria</taxon>
        <taxon>Bacillati</taxon>
        <taxon>Actinomycetota</taxon>
        <taxon>Actinomycetes</taxon>
        <taxon>Pseudonocardiales</taxon>
        <taxon>Pseudonocardiaceae</taxon>
        <taxon>Pseudonocardia</taxon>
    </lineage>
</organism>
<reference evidence="3" key="1">
    <citation type="submission" date="2023-07" db="EMBL/GenBank/DDBJ databases">
        <title>30 novel species of actinomycetes from the DSMZ collection.</title>
        <authorList>
            <person name="Nouioui I."/>
        </authorList>
    </citation>
    <scope>NUCLEOTIDE SEQUENCE [LARGE SCALE GENOMIC DNA]</scope>
    <source>
        <strain evidence="3">DSM 45834</strain>
    </source>
</reference>
<dbReference type="Pfam" id="PF01740">
    <property type="entry name" value="STAS"/>
    <property type="match status" value="1"/>
</dbReference>
<evidence type="ECO:0000259" key="1">
    <source>
        <dbReference type="PROSITE" id="PS50801"/>
    </source>
</evidence>
<evidence type="ECO:0000313" key="2">
    <source>
        <dbReference type="EMBL" id="MDT0348920.1"/>
    </source>
</evidence>
<proteinExistence type="predicted"/>
<name>A0ABU2N4S4_9PSEU</name>
<dbReference type="InterPro" id="IPR036513">
    <property type="entry name" value="STAS_dom_sf"/>
</dbReference>
<evidence type="ECO:0000313" key="3">
    <source>
        <dbReference type="Proteomes" id="UP001183202"/>
    </source>
</evidence>
<comment type="caution">
    <text evidence="2">The sequence shown here is derived from an EMBL/GenBank/DDBJ whole genome shotgun (WGS) entry which is preliminary data.</text>
</comment>
<dbReference type="PROSITE" id="PS50801">
    <property type="entry name" value="STAS"/>
    <property type="match status" value="1"/>
</dbReference>
<dbReference type="InterPro" id="IPR002645">
    <property type="entry name" value="STAS_dom"/>
</dbReference>
<dbReference type="Gene3D" id="3.30.750.24">
    <property type="entry name" value="STAS domain"/>
    <property type="match status" value="1"/>
</dbReference>